<name>D1C0R4_XYLCX</name>
<gene>
    <name evidence="1" type="ORF">Xcel_3381</name>
</gene>
<accession>D1C0R4</accession>
<reference evidence="1 2" key="1">
    <citation type="journal article" date="2010" name="Stand. Genomic Sci.">
        <title>Complete genome sequence of Xylanimonas cellulosilytica type strain (XIL07).</title>
        <authorList>
            <person name="Foster B."/>
            <person name="Pukall R."/>
            <person name="Abt B."/>
            <person name="Nolan M."/>
            <person name="Glavina Del Rio T."/>
            <person name="Chen F."/>
            <person name="Lucas S."/>
            <person name="Tice H."/>
            <person name="Pitluck S."/>
            <person name="Cheng J.-F."/>
            <person name="Chertkov O."/>
            <person name="Brettin T."/>
            <person name="Han C."/>
            <person name="Detter J.C."/>
            <person name="Bruce D."/>
            <person name="Goodwin L."/>
            <person name="Ivanova N."/>
            <person name="Mavromatis K."/>
            <person name="Pati A."/>
            <person name="Mikhailova N."/>
            <person name="Chen A."/>
            <person name="Palaniappan K."/>
            <person name="Land M."/>
            <person name="Hauser L."/>
            <person name="Chang Y.-J."/>
            <person name="Jeffries C.D."/>
            <person name="Chain P."/>
            <person name="Rohde M."/>
            <person name="Goeker M."/>
            <person name="Bristow J."/>
            <person name="Eisen J.A."/>
            <person name="Markowitz V."/>
            <person name="Hugenholtz P."/>
            <person name="Kyrpides N.C."/>
            <person name="Klenk H.-P."/>
            <person name="Lapidus A."/>
        </authorList>
    </citation>
    <scope>NUCLEOTIDE SEQUENCE [LARGE SCALE GENOMIC DNA]</scope>
    <source>
        <strain evidence="2">DSM 15894 / CECT 5975 / LMG 20990 / XIL07</strain>
        <plasmid evidence="2">Plasmid pXCEL01</plasmid>
    </source>
</reference>
<geneLocation type="plasmid" evidence="1 2">
    <name>pXCEL01</name>
</geneLocation>
<protein>
    <submittedName>
        <fullName evidence="1">Uncharacterized protein</fullName>
    </submittedName>
</protein>
<keyword evidence="1" id="KW-0614">Plasmid</keyword>
<dbReference type="KEGG" id="xce:Xcel_3381"/>
<dbReference type="RefSeq" id="WP_012880120.1">
    <property type="nucleotide sequence ID" value="NC_013531.1"/>
</dbReference>
<evidence type="ECO:0000313" key="2">
    <source>
        <dbReference type="Proteomes" id="UP000002255"/>
    </source>
</evidence>
<sequence length="42" mass="4380">MDDFDDYDGADLSEIGYCTGCGAPMAGEPPAAVRCSECSEDD</sequence>
<organism evidence="1 2">
    <name type="scientific">Xylanimonas cellulosilytica (strain DSM 15894 / JCM 12276 / CECT 5975 / KCTC 9989 / LMG 20990 / NBRC 107835 / XIL07)</name>
    <dbReference type="NCBI Taxonomy" id="446471"/>
    <lineage>
        <taxon>Bacteria</taxon>
        <taxon>Bacillati</taxon>
        <taxon>Actinomycetota</taxon>
        <taxon>Actinomycetes</taxon>
        <taxon>Micrococcales</taxon>
        <taxon>Promicromonosporaceae</taxon>
        <taxon>Xylanimonas</taxon>
    </lineage>
</organism>
<proteinExistence type="predicted"/>
<dbReference type="EMBL" id="CP001822">
    <property type="protein sequence ID" value="ACZ32380.1"/>
    <property type="molecule type" value="Genomic_DNA"/>
</dbReference>
<dbReference type="HOGENOM" id="CLU_3260045_0_0_11"/>
<evidence type="ECO:0000313" key="1">
    <source>
        <dbReference type="EMBL" id="ACZ32380.1"/>
    </source>
</evidence>
<dbReference type="AlphaFoldDB" id="D1C0R4"/>
<keyword evidence="2" id="KW-1185">Reference proteome</keyword>
<dbReference type="Proteomes" id="UP000002255">
    <property type="component" value="Plasmid pXCEL01"/>
</dbReference>